<dbReference type="InParanoid" id="A0A3P8XHQ4"/>
<dbReference type="PANTHER" id="PTHR47633:SF9">
    <property type="entry name" value="NON-SPECIFIC SERINE_THREONINE PROTEIN KINASE"/>
    <property type="match status" value="1"/>
</dbReference>
<dbReference type="InterPro" id="IPR003598">
    <property type="entry name" value="Ig_sub2"/>
</dbReference>
<dbReference type="InterPro" id="IPR036179">
    <property type="entry name" value="Ig-like_dom_sf"/>
</dbReference>
<reference evidence="11" key="2">
    <citation type="submission" date="2020-02" db="EMBL/GenBank/DDBJ databases">
        <title>Esox lucius (northern pike) genome, fEsoLuc1, primary haplotype.</title>
        <authorList>
            <person name="Myers G."/>
            <person name="Karagic N."/>
            <person name="Meyer A."/>
            <person name="Pippel M."/>
            <person name="Reichard M."/>
            <person name="Winkler S."/>
            <person name="Tracey A."/>
            <person name="Sims Y."/>
            <person name="Howe K."/>
            <person name="Rhie A."/>
            <person name="Formenti G."/>
            <person name="Durbin R."/>
            <person name="Fedrigo O."/>
            <person name="Jarvis E.D."/>
        </authorList>
    </citation>
    <scope>NUCLEOTIDE SEQUENCE [LARGE SCALE GENOMIC DNA]</scope>
</reference>
<dbReference type="InterPro" id="IPR000719">
    <property type="entry name" value="Prot_kinase_dom"/>
</dbReference>
<dbReference type="GO" id="GO:0005524">
    <property type="term" value="F:ATP binding"/>
    <property type="evidence" value="ECO:0007669"/>
    <property type="project" value="UniProtKB-UniRule"/>
</dbReference>
<evidence type="ECO:0000256" key="6">
    <source>
        <dbReference type="PROSITE-ProRule" id="PRU10141"/>
    </source>
</evidence>
<name>A0A3P8XHQ4_ESOLU</name>
<reference evidence="12" key="1">
    <citation type="journal article" date="2014" name="PLoS ONE">
        <title>The genome and linkage map of the northern pike (Esox lucius): conserved synteny revealed between the salmonid sister group and the Neoteleostei.</title>
        <authorList>
            <person name="Rondeau E.B."/>
            <person name="Minkley D.R."/>
            <person name="Leong J.S."/>
            <person name="Messmer A.M."/>
            <person name="Jantzen J.R."/>
            <person name="von Schalburg K.R."/>
            <person name="Lemon C."/>
            <person name="Bird N.H."/>
            <person name="Koop B.F."/>
        </authorList>
    </citation>
    <scope>NUCLEOTIDE SEQUENCE</scope>
</reference>
<dbReference type="Ensembl" id="ENSELUT00000014455.3">
    <property type="protein sequence ID" value="ENSELUP00000003174.3"/>
    <property type="gene ID" value="ENSELUG00000004502.3"/>
</dbReference>
<evidence type="ECO:0000313" key="12">
    <source>
        <dbReference type="Proteomes" id="UP000265140"/>
    </source>
</evidence>
<dbReference type="SUPFAM" id="SSF49265">
    <property type="entry name" value="Fibronectin type III"/>
    <property type="match status" value="1"/>
</dbReference>
<dbReference type="Gene3D" id="3.30.200.20">
    <property type="entry name" value="Phosphorylase Kinase, domain 1"/>
    <property type="match status" value="1"/>
</dbReference>
<organism evidence="11 12">
    <name type="scientific">Esox lucius</name>
    <name type="common">Northern pike</name>
    <dbReference type="NCBI Taxonomy" id="8010"/>
    <lineage>
        <taxon>Eukaryota</taxon>
        <taxon>Metazoa</taxon>
        <taxon>Chordata</taxon>
        <taxon>Craniata</taxon>
        <taxon>Vertebrata</taxon>
        <taxon>Euteleostomi</taxon>
        <taxon>Actinopterygii</taxon>
        <taxon>Neopterygii</taxon>
        <taxon>Teleostei</taxon>
        <taxon>Protacanthopterygii</taxon>
        <taxon>Esociformes</taxon>
        <taxon>Esocidae</taxon>
        <taxon>Esox</taxon>
    </lineage>
</organism>
<dbReference type="Proteomes" id="UP000265140">
    <property type="component" value="Chromosome 5"/>
</dbReference>
<keyword evidence="7" id="KW-0472">Membrane</keyword>
<dbReference type="Pfam" id="PF00041">
    <property type="entry name" value="fn3"/>
    <property type="match status" value="1"/>
</dbReference>
<dbReference type="PANTHER" id="PTHR47633">
    <property type="entry name" value="IMMUNOGLOBULIN"/>
    <property type="match status" value="1"/>
</dbReference>
<feature type="domain" description="Protein kinase" evidence="8">
    <location>
        <begin position="380"/>
        <end position="635"/>
    </location>
</feature>
<feature type="domain" description="Ig-like" evidence="9">
    <location>
        <begin position="701"/>
        <end position="790"/>
    </location>
</feature>
<dbReference type="Bgee" id="ENSELUG00000004502">
    <property type="expression patterns" value="Expressed in ovary and 7 other cell types or tissues"/>
</dbReference>
<proteinExistence type="inferred from homology"/>
<protein>
    <recommendedName>
        <fullName evidence="13">Myosin, light chain kinase 5</fullName>
    </recommendedName>
</protein>
<evidence type="ECO:0000256" key="7">
    <source>
        <dbReference type="SAM" id="Phobius"/>
    </source>
</evidence>
<keyword evidence="12" id="KW-1185">Reference proteome</keyword>
<evidence type="ECO:0000313" key="11">
    <source>
        <dbReference type="Ensembl" id="ENSELUP00000003174.3"/>
    </source>
</evidence>
<evidence type="ECO:0000256" key="4">
    <source>
        <dbReference type="ARBA" id="ARBA00022840"/>
    </source>
</evidence>
<dbReference type="Pfam" id="PF07679">
    <property type="entry name" value="I-set"/>
    <property type="match status" value="2"/>
</dbReference>
<dbReference type="InterPro" id="IPR003599">
    <property type="entry name" value="Ig_sub"/>
</dbReference>
<dbReference type="InterPro" id="IPR017441">
    <property type="entry name" value="Protein_kinase_ATP_BS"/>
</dbReference>
<dbReference type="InterPro" id="IPR013783">
    <property type="entry name" value="Ig-like_fold"/>
</dbReference>
<feature type="domain" description="Ig-like" evidence="9">
    <location>
        <begin position="132"/>
        <end position="248"/>
    </location>
</feature>
<dbReference type="SMART" id="SM00060">
    <property type="entry name" value="FN3"/>
    <property type="match status" value="1"/>
</dbReference>
<evidence type="ECO:0000256" key="2">
    <source>
        <dbReference type="ARBA" id="ARBA00022737"/>
    </source>
</evidence>
<reference evidence="11" key="4">
    <citation type="submission" date="2025-09" db="UniProtKB">
        <authorList>
            <consortium name="Ensembl"/>
        </authorList>
    </citation>
    <scope>IDENTIFICATION</scope>
</reference>
<dbReference type="CDD" id="cd00063">
    <property type="entry name" value="FN3"/>
    <property type="match status" value="1"/>
</dbReference>
<dbReference type="AlphaFoldDB" id="A0A3P8XHQ4"/>
<dbReference type="SUPFAM" id="SSF56112">
    <property type="entry name" value="Protein kinase-like (PK-like)"/>
    <property type="match status" value="1"/>
</dbReference>
<keyword evidence="5" id="KW-0393">Immunoglobulin domain</keyword>
<dbReference type="OMA" id="KWKKTGQ"/>
<keyword evidence="3 6" id="KW-0547">Nucleotide-binding</keyword>
<dbReference type="GeneTree" id="ENSGT00940000163949"/>
<dbReference type="Gene3D" id="2.60.40.10">
    <property type="entry name" value="Immunoglobulins"/>
    <property type="match status" value="3"/>
</dbReference>
<dbReference type="Gene3D" id="1.10.510.10">
    <property type="entry name" value="Transferase(Phosphotransferase) domain 1"/>
    <property type="match status" value="1"/>
</dbReference>
<keyword evidence="7" id="KW-1133">Transmembrane helix</keyword>
<evidence type="ECO:0000259" key="10">
    <source>
        <dbReference type="PROSITE" id="PS50853"/>
    </source>
</evidence>
<dbReference type="GO" id="GO:0004672">
    <property type="term" value="F:protein kinase activity"/>
    <property type="evidence" value="ECO:0007669"/>
    <property type="project" value="InterPro"/>
</dbReference>
<feature type="domain" description="Fibronectin type-III" evidence="10">
    <location>
        <begin position="256"/>
        <end position="354"/>
    </location>
</feature>
<evidence type="ECO:0000256" key="1">
    <source>
        <dbReference type="ARBA" id="ARBA00006692"/>
    </source>
</evidence>
<reference evidence="11" key="3">
    <citation type="submission" date="2025-08" db="UniProtKB">
        <authorList>
            <consortium name="Ensembl"/>
        </authorList>
    </citation>
    <scope>IDENTIFICATION</scope>
</reference>
<dbReference type="SMART" id="SM00409">
    <property type="entry name" value="IG"/>
    <property type="match status" value="2"/>
</dbReference>
<dbReference type="InterPro" id="IPR013098">
    <property type="entry name" value="Ig_I-set"/>
</dbReference>
<dbReference type="PROSITE" id="PS50835">
    <property type="entry name" value="IG_LIKE"/>
    <property type="match status" value="2"/>
</dbReference>
<dbReference type="SMART" id="SM00408">
    <property type="entry name" value="IGc2"/>
    <property type="match status" value="2"/>
</dbReference>
<comment type="similarity">
    <text evidence="1">Belongs to the protein kinase superfamily. CAMK Ser/Thr protein kinase family.</text>
</comment>
<dbReference type="InterPro" id="IPR008271">
    <property type="entry name" value="Ser/Thr_kinase_AS"/>
</dbReference>
<feature type="binding site" evidence="6">
    <location>
        <position position="409"/>
    </location>
    <ligand>
        <name>ATP</name>
        <dbReference type="ChEBI" id="CHEBI:30616"/>
    </ligand>
</feature>
<dbReference type="SMART" id="SM00220">
    <property type="entry name" value="S_TKc"/>
    <property type="match status" value="1"/>
</dbReference>
<feature type="transmembrane region" description="Helical" evidence="7">
    <location>
        <begin position="70"/>
        <end position="93"/>
    </location>
</feature>
<keyword evidence="2" id="KW-0677">Repeat</keyword>
<dbReference type="InterPro" id="IPR003961">
    <property type="entry name" value="FN3_dom"/>
</dbReference>
<dbReference type="PROSITE" id="PS50853">
    <property type="entry name" value="FN3"/>
    <property type="match status" value="1"/>
</dbReference>
<dbReference type="InterPro" id="IPR011009">
    <property type="entry name" value="Kinase-like_dom_sf"/>
</dbReference>
<evidence type="ECO:0000256" key="3">
    <source>
        <dbReference type="ARBA" id="ARBA00022741"/>
    </source>
</evidence>
<dbReference type="PROSITE" id="PS00108">
    <property type="entry name" value="PROTEIN_KINASE_ST"/>
    <property type="match status" value="1"/>
</dbReference>
<keyword evidence="7" id="KW-0812">Transmembrane</keyword>
<evidence type="ECO:0008006" key="13">
    <source>
        <dbReference type="Google" id="ProtNLM"/>
    </source>
</evidence>
<evidence type="ECO:0000259" key="8">
    <source>
        <dbReference type="PROSITE" id="PS50011"/>
    </source>
</evidence>
<dbReference type="PROSITE" id="PS50011">
    <property type="entry name" value="PROTEIN_KINASE_DOM"/>
    <property type="match status" value="1"/>
</dbReference>
<dbReference type="InterPro" id="IPR036116">
    <property type="entry name" value="FN3_sf"/>
</dbReference>
<sequence>MLMSRTFGDKNRESKRRLVLFYGTVQLLKPLQHCTLEERNAILLQGGVTGSQPLRISLLQKGEGKVPGDISFFFLILPLFSVYKLMALAYAGMKCAGKASSVVRCKAIISNWPSQMIVMGEKQDMIYISKSPRVVHEQLQASFQKRMAFSYVYHWLRLSLSGTLVEFLDAQDHLEVQVGTQATLECSFRSCSFPVASCWIYNREQVQIELNDTASSVEISQVSPEDAGAYTLIVRNPRGSAHHTINLRVIDRPHPPASCPVVSKLSSQSLVLAWSGSSYDGGSAVTGYVVEMREQGPGKPGDWRAVVTRCKNTSYRVSSGLDPHGVYHFRVRAYNSVGVSEPSAPSDSVKLDPIGRSPEEEPKLYLPVTINTTNQIKDHYNVHEKLGVGKFGSVFRLSHKESGQVCAGKFYRARSSGEKAVARQEIKLMKCLRHPKLVECLGAYDNRSEIVMLMEYIAGGELFTRIVDDNFEHTEPNSARYIQQLLEGLQFVHQQNIVHLDLKPENIVCVDSIGTRIKIIDFGLAAKLEPGVTHRVMHGTPEFVSPEVISYEPVGLATDMWSVGVICFILLSGESPFQGNTVAETLGSVTAASYKFDEESFEDISDLAKDFISALLKKDMRCRLLCDGALAHPWMVSFTSLVHQAKSLKKDKMRLAHAYVNFPKQWFENGRTLSAMDSEANWKPEAERAIKSLEKELRGEPSFKQVLSDTRLPRGSSARLTCHVQAYPEAKVLWLLDEEPVKESLKVTIEYEDDGMCTLVLNDLGPSDSGIYKCRATNSLGEAMCSAKLNVGL</sequence>
<dbReference type="Pfam" id="PF00069">
    <property type="entry name" value="Pkinase"/>
    <property type="match status" value="1"/>
</dbReference>
<evidence type="ECO:0000256" key="5">
    <source>
        <dbReference type="ARBA" id="ARBA00023319"/>
    </source>
</evidence>
<dbReference type="InterPro" id="IPR007110">
    <property type="entry name" value="Ig-like_dom"/>
</dbReference>
<dbReference type="SUPFAM" id="SSF48726">
    <property type="entry name" value="Immunoglobulin"/>
    <property type="match status" value="2"/>
</dbReference>
<dbReference type="PROSITE" id="PS00107">
    <property type="entry name" value="PROTEIN_KINASE_ATP"/>
    <property type="match status" value="1"/>
</dbReference>
<accession>A0A3P8XHQ4</accession>
<evidence type="ECO:0000259" key="9">
    <source>
        <dbReference type="PROSITE" id="PS50835"/>
    </source>
</evidence>
<keyword evidence="4 6" id="KW-0067">ATP-binding</keyword>